<dbReference type="EMBL" id="BOMI01000115">
    <property type="protein sequence ID" value="GID77152.1"/>
    <property type="molecule type" value="Genomic_DNA"/>
</dbReference>
<comment type="caution">
    <text evidence="1">The sequence shown here is derived from an EMBL/GenBank/DDBJ whole genome shotgun (WGS) entry which is preliminary data.</text>
</comment>
<keyword evidence="2" id="KW-1185">Reference proteome</keyword>
<evidence type="ECO:0000313" key="2">
    <source>
        <dbReference type="Proteomes" id="UP000609879"/>
    </source>
</evidence>
<dbReference type="RefSeq" id="WP_203770827.1">
    <property type="nucleotide sequence ID" value="NZ_BAAABO010000002.1"/>
</dbReference>
<reference evidence="1 2" key="1">
    <citation type="submission" date="2021-01" db="EMBL/GenBank/DDBJ databases">
        <title>Whole genome shotgun sequence of Actinoplanes deccanensis NBRC 13994.</title>
        <authorList>
            <person name="Komaki H."/>
            <person name="Tamura T."/>
        </authorList>
    </citation>
    <scope>NUCLEOTIDE SEQUENCE [LARGE SCALE GENOMIC DNA]</scope>
    <source>
        <strain evidence="1 2">NBRC 13994</strain>
    </source>
</reference>
<accession>A0ABQ3YAW7</accession>
<dbReference type="Proteomes" id="UP000609879">
    <property type="component" value="Unassembled WGS sequence"/>
</dbReference>
<proteinExistence type="predicted"/>
<evidence type="ECO:0000313" key="1">
    <source>
        <dbReference type="EMBL" id="GID77152.1"/>
    </source>
</evidence>
<protein>
    <submittedName>
        <fullName evidence="1">Uncharacterized protein</fullName>
    </submittedName>
</protein>
<name>A0ABQ3YAW7_9ACTN</name>
<sequence length="80" mass="8342">MRRKLVTAAPPITVVLGTPAHGVALRDGRDQPHLTDGTLPAAQVTNTLANSRNKVLPSGLAGPVTLRPSAVRTAKLEATR</sequence>
<organism evidence="1 2">
    <name type="scientific">Paractinoplanes deccanensis</name>
    <dbReference type="NCBI Taxonomy" id="113561"/>
    <lineage>
        <taxon>Bacteria</taxon>
        <taxon>Bacillati</taxon>
        <taxon>Actinomycetota</taxon>
        <taxon>Actinomycetes</taxon>
        <taxon>Micromonosporales</taxon>
        <taxon>Micromonosporaceae</taxon>
        <taxon>Paractinoplanes</taxon>
    </lineage>
</organism>
<gene>
    <name evidence="1" type="ORF">Ade02nite_57930</name>
</gene>